<feature type="domain" description="DUF7746" evidence="1">
    <location>
        <begin position="45"/>
        <end position="76"/>
    </location>
</feature>
<name>A0A9J5W5H7_SOLCO</name>
<dbReference type="AlphaFoldDB" id="A0A9J5W5H7"/>
<protein>
    <recommendedName>
        <fullName evidence="1">DUF7746 domain-containing protein</fullName>
    </recommendedName>
</protein>
<sequence length="76" mass="8716">MRNPLQVPSRASTSQIRENYRCDNIKIDRDNISRPMPRPSSDLDIIEYNTNWKANKNSDNTIADMITTGFTSQLKG</sequence>
<dbReference type="InterPro" id="IPR056648">
    <property type="entry name" value="DUF7746"/>
</dbReference>
<comment type="caution">
    <text evidence="2">The sequence shown here is derived from an EMBL/GenBank/DDBJ whole genome shotgun (WGS) entry which is preliminary data.</text>
</comment>
<evidence type="ECO:0000259" key="1">
    <source>
        <dbReference type="Pfam" id="PF24925"/>
    </source>
</evidence>
<dbReference type="Pfam" id="PF24925">
    <property type="entry name" value="DUF7746"/>
    <property type="match status" value="1"/>
</dbReference>
<reference evidence="2 3" key="1">
    <citation type="submission" date="2020-09" db="EMBL/GenBank/DDBJ databases">
        <title>De no assembly of potato wild relative species, Solanum commersonii.</title>
        <authorList>
            <person name="Cho K."/>
        </authorList>
    </citation>
    <scope>NUCLEOTIDE SEQUENCE [LARGE SCALE GENOMIC DNA]</scope>
    <source>
        <strain evidence="2">LZ3.2</strain>
        <tissue evidence="2">Leaf</tissue>
    </source>
</reference>
<evidence type="ECO:0000313" key="2">
    <source>
        <dbReference type="EMBL" id="KAG5570697.1"/>
    </source>
</evidence>
<evidence type="ECO:0000313" key="3">
    <source>
        <dbReference type="Proteomes" id="UP000824120"/>
    </source>
</evidence>
<dbReference type="EMBL" id="JACXVP010000012">
    <property type="protein sequence ID" value="KAG5570697.1"/>
    <property type="molecule type" value="Genomic_DNA"/>
</dbReference>
<accession>A0A9J5W5H7</accession>
<gene>
    <name evidence="2" type="ORF">H5410_060463</name>
</gene>
<proteinExistence type="predicted"/>
<keyword evidence="3" id="KW-1185">Reference proteome</keyword>
<organism evidence="2 3">
    <name type="scientific">Solanum commersonii</name>
    <name type="common">Commerson's wild potato</name>
    <name type="synonym">Commerson's nightshade</name>
    <dbReference type="NCBI Taxonomy" id="4109"/>
    <lineage>
        <taxon>Eukaryota</taxon>
        <taxon>Viridiplantae</taxon>
        <taxon>Streptophyta</taxon>
        <taxon>Embryophyta</taxon>
        <taxon>Tracheophyta</taxon>
        <taxon>Spermatophyta</taxon>
        <taxon>Magnoliopsida</taxon>
        <taxon>eudicotyledons</taxon>
        <taxon>Gunneridae</taxon>
        <taxon>Pentapetalae</taxon>
        <taxon>asterids</taxon>
        <taxon>lamiids</taxon>
        <taxon>Solanales</taxon>
        <taxon>Solanaceae</taxon>
        <taxon>Solanoideae</taxon>
        <taxon>Solaneae</taxon>
        <taxon>Solanum</taxon>
    </lineage>
</organism>
<dbReference type="Proteomes" id="UP000824120">
    <property type="component" value="Chromosome 12"/>
</dbReference>